<dbReference type="PRINTS" id="PR00035">
    <property type="entry name" value="HTHGNTR"/>
</dbReference>
<dbReference type="PROSITE" id="PS50949">
    <property type="entry name" value="HTH_GNTR"/>
    <property type="match status" value="1"/>
</dbReference>
<reference evidence="5" key="1">
    <citation type="submission" date="2021-11" db="EMBL/GenBank/DDBJ databases">
        <title>Draft genome sequence of Alcaligenes endophyticus type strain CCUG 75668T.</title>
        <authorList>
            <person name="Salva-Serra F."/>
            <person name="Duran R.E."/>
            <person name="Seeger M."/>
            <person name="Moore E.R.B."/>
            <person name="Jaen-Luchoro D."/>
        </authorList>
    </citation>
    <scope>NUCLEOTIDE SEQUENCE</scope>
    <source>
        <strain evidence="5">CCUG 75668</strain>
    </source>
</reference>
<proteinExistence type="predicted"/>
<keyword evidence="3" id="KW-0804">Transcription</keyword>
<dbReference type="Gene3D" id="1.20.120.530">
    <property type="entry name" value="GntR ligand-binding domain-like"/>
    <property type="match status" value="1"/>
</dbReference>
<evidence type="ECO:0000256" key="3">
    <source>
        <dbReference type="ARBA" id="ARBA00023163"/>
    </source>
</evidence>
<dbReference type="SMART" id="SM00895">
    <property type="entry name" value="FCD"/>
    <property type="match status" value="1"/>
</dbReference>
<accession>A0ABT8EHC6</accession>
<dbReference type="SUPFAM" id="SSF48008">
    <property type="entry name" value="GntR ligand-binding domain-like"/>
    <property type="match status" value="1"/>
</dbReference>
<evidence type="ECO:0000259" key="4">
    <source>
        <dbReference type="PROSITE" id="PS50949"/>
    </source>
</evidence>
<dbReference type="Pfam" id="PF00392">
    <property type="entry name" value="GntR"/>
    <property type="match status" value="1"/>
</dbReference>
<dbReference type="Proteomes" id="UP001168613">
    <property type="component" value="Unassembled WGS sequence"/>
</dbReference>
<dbReference type="Gene3D" id="1.10.10.10">
    <property type="entry name" value="Winged helix-like DNA-binding domain superfamily/Winged helix DNA-binding domain"/>
    <property type="match status" value="1"/>
</dbReference>
<dbReference type="SUPFAM" id="SSF46785">
    <property type="entry name" value="Winged helix' DNA-binding domain"/>
    <property type="match status" value="1"/>
</dbReference>
<evidence type="ECO:0000313" key="5">
    <source>
        <dbReference type="EMBL" id="MDN4120676.1"/>
    </source>
</evidence>
<comment type="caution">
    <text evidence="5">The sequence shown here is derived from an EMBL/GenBank/DDBJ whole genome shotgun (WGS) entry which is preliminary data.</text>
</comment>
<dbReference type="RefSeq" id="WP_266122024.1">
    <property type="nucleotide sequence ID" value="NZ_JAJHNU010000001.1"/>
</dbReference>
<organism evidence="5 6">
    <name type="scientific">Alcaligenes endophyticus</name>
    <dbReference type="NCBI Taxonomy" id="1929088"/>
    <lineage>
        <taxon>Bacteria</taxon>
        <taxon>Pseudomonadati</taxon>
        <taxon>Pseudomonadota</taxon>
        <taxon>Betaproteobacteria</taxon>
        <taxon>Burkholderiales</taxon>
        <taxon>Alcaligenaceae</taxon>
        <taxon>Alcaligenes</taxon>
    </lineage>
</organism>
<keyword evidence="2" id="KW-0238">DNA-binding</keyword>
<dbReference type="InterPro" id="IPR008920">
    <property type="entry name" value="TF_FadR/GntR_C"/>
</dbReference>
<evidence type="ECO:0000313" key="6">
    <source>
        <dbReference type="Proteomes" id="UP001168613"/>
    </source>
</evidence>
<dbReference type="CDD" id="cd07377">
    <property type="entry name" value="WHTH_GntR"/>
    <property type="match status" value="1"/>
</dbReference>
<dbReference type="InterPro" id="IPR011711">
    <property type="entry name" value="GntR_C"/>
</dbReference>
<dbReference type="PANTHER" id="PTHR43537:SF50">
    <property type="entry name" value="TRANSCRIPTIONAL REGULATORY PROTEIN"/>
    <property type="match status" value="1"/>
</dbReference>
<gene>
    <name evidence="5" type="ORF">LMS43_05195</name>
</gene>
<dbReference type="InterPro" id="IPR036388">
    <property type="entry name" value="WH-like_DNA-bd_sf"/>
</dbReference>
<keyword evidence="1" id="KW-0805">Transcription regulation</keyword>
<evidence type="ECO:0000256" key="1">
    <source>
        <dbReference type="ARBA" id="ARBA00023015"/>
    </source>
</evidence>
<dbReference type="InterPro" id="IPR036390">
    <property type="entry name" value="WH_DNA-bd_sf"/>
</dbReference>
<name>A0ABT8EHC6_9BURK</name>
<dbReference type="InterPro" id="IPR000524">
    <property type="entry name" value="Tscrpt_reg_HTH_GntR"/>
</dbReference>
<evidence type="ECO:0000256" key="2">
    <source>
        <dbReference type="ARBA" id="ARBA00023125"/>
    </source>
</evidence>
<dbReference type="SMART" id="SM00345">
    <property type="entry name" value="HTH_GNTR"/>
    <property type="match status" value="1"/>
</dbReference>
<dbReference type="PANTHER" id="PTHR43537">
    <property type="entry name" value="TRANSCRIPTIONAL REGULATOR, GNTR FAMILY"/>
    <property type="match status" value="1"/>
</dbReference>
<feature type="domain" description="HTH gntR-type" evidence="4">
    <location>
        <begin position="8"/>
        <end position="75"/>
    </location>
</feature>
<sequence>MSQRIVQQVLYLEVAARLRDMIAKGTLAPGSWVDELSLTEELGISRTPLREALKVLVSEGLMRLEPRRGCFVNELNLADLDQIFPLMAMLEGRCAYEAALLIQDEDLERLEPVHQQLQEYAQAGNTSQYYLTNEVIHKAIQDLANNPWLSGLVDSLRNRLCLYRHKTLSFPGRIEQSCAEHLAIFAALKQRDAALAQSITQDHLLKQIAVLHQLAHLAQGASNDD</sequence>
<dbReference type="EMBL" id="JAJHNU010000001">
    <property type="protein sequence ID" value="MDN4120676.1"/>
    <property type="molecule type" value="Genomic_DNA"/>
</dbReference>
<dbReference type="Pfam" id="PF07729">
    <property type="entry name" value="FCD"/>
    <property type="match status" value="1"/>
</dbReference>
<protein>
    <submittedName>
        <fullName evidence="5">GntR family transcriptional regulator</fullName>
    </submittedName>
</protein>
<keyword evidence="6" id="KW-1185">Reference proteome</keyword>